<dbReference type="Pfam" id="PF04075">
    <property type="entry name" value="F420H2_quin_red"/>
    <property type="match status" value="1"/>
</dbReference>
<dbReference type="SUPFAM" id="SSF50475">
    <property type="entry name" value="FMN-binding split barrel"/>
    <property type="match status" value="1"/>
</dbReference>
<dbReference type="RefSeq" id="WP_330135439.1">
    <property type="nucleotide sequence ID" value="NZ_JAUTXY010000011.1"/>
</dbReference>
<organism evidence="1 2">
    <name type="scientific">Rhodococcus artemisiae</name>
    <dbReference type="NCBI Taxonomy" id="714159"/>
    <lineage>
        <taxon>Bacteria</taxon>
        <taxon>Bacillati</taxon>
        <taxon>Actinomycetota</taxon>
        <taxon>Actinomycetes</taxon>
        <taxon>Mycobacteriales</taxon>
        <taxon>Nocardiaceae</taxon>
        <taxon>Rhodococcus</taxon>
    </lineage>
</organism>
<dbReference type="Gene3D" id="2.30.110.10">
    <property type="entry name" value="Electron Transport, Fmn-binding Protein, Chain A"/>
    <property type="match status" value="1"/>
</dbReference>
<dbReference type="InterPro" id="IPR012349">
    <property type="entry name" value="Split_barrel_FMN-bd"/>
</dbReference>
<evidence type="ECO:0000313" key="2">
    <source>
        <dbReference type="Proteomes" id="UP001336020"/>
    </source>
</evidence>
<sequence length="158" mass="18457">MRETKAVVPPTGIRRRLFRSPIRLYRWHLGFLLGRHFLLLEHRGRKTGKPRYVVLEVVNYDDTRDGFVVAAGFGATSDWYRNLRADPHVRVESRRERVGVTAEFLEPEEGAQFFVHYADKHRRIATRLSAAMGFEVDGSDSDFREAGSRIRFVRLRRV</sequence>
<name>A0ABU7LFC0_9NOCA</name>
<gene>
    <name evidence="1" type="ORF">Q7514_22320</name>
</gene>
<dbReference type="EMBL" id="JAUTXY010000011">
    <property type="protein sequence ID" value="MEE2060261.1"/>
    <property type="molecule type" value="Genomic_DNA"/>
</dbReference>
<proteinExistence type="predicted"/>
<dbReference type="InterPro" id="IPR004378">
    <property type="entry name" value="F420H2_quin_Rdtase"/>
</dbReference>
<accession>A0ABU7LFC0</accession>
<evidence type="ECO:0000313" key="1">
    <source>
        <dbReference type="EMBL" id="MEE2060261.1"/>
    </source>
</evidence>
<dbReference type="NCBIfam" id="TIGR00026">
    <property type="entry name" value="hi_GC_TIGR00026"/>
    <property type="match status" value="1"/>
</dbReference>
<comment type="caution">
    <text evidence="1">The sequence shown here is derived from an EMBL/GenBank/DDBJ whole genome shotgun (WGS) entry which is preliminary data.</text>
</comment>
<reference evidence="1 2" key="1">
    <citation type="submission" date="2023-07" db="EMBL/GenBank/DDBJ databases">
        <authorList>
            <person name="Girao M."/>
            <person name="Carvalho M.F."/>
        </authorList>
    </citation>
    <scope>NUCLEOTIDE SEQUENCE [LARGE SCALE GENOMIC DNA]</scope>
    <source>
        <strain evidence="1 2">YIM65754</strain>
    </source>
</reference>
<dbReference type="Proteomes" id="UP001336020">
    <property type="component" value="Unassembled WGS sequence"/>
</dbReference>
<protein>
    <submittedName>
        <fullName evidence="1">Nitroreductase family deazaflavin-dependent oxidoreductase</fullName>
    </submittedName>
</protein>
<keyword evidence="2" id="KW-1185">Reference proteome</keyword>